<dbReference type="AlphaFoldDB" id="A0A158GTH0"/>
<dbReference type="Proteomes" id="UP000054893">
    <property type="component" value="Unassembled WGS sequence"/>
</dbReference>
<reference evidence="1 2" key="1">
    <citation type="submission" date="2016-01" db="EMBL/GenBank/DDBJ databases">
        <authorList>
            <person name="Oliw E.H."/>
        </authorList>
    </citation>
    <scope>NUCLEOTIDE SEQUENCE [LARGE SCALE GENOMIC DNA]</scope>
    <source>
        <strain evidence="1">LMG 22029</strain>
    </source>
</reference>
<gene>
    <name evidence="1" type="ORF">AWB64_03470</name>
</gene>
<evidence type="ECO:0000313" key="2">
    <source>
        <dbReference type="Proteomes" id="UP000054893"/>
    </source>
</evidence>
<protein>
    <submittedName>
        <fullName evidence="1">Uncharacterized protein</fullName>
    </submittedName>
</protein>
<name>A0A158GTH0_CABSO</name>
<dbReference type="EMBL" id="FCOC02000010">
    <property type="protein sequence ID" value="SAL35213.1"/>
    <property type="molecule type" value="Genomic_DNA"/>
</dbReference>
<accession>A0A158GTH0</accession>
<sequence length="146" mass="15251">MMATNMAQQVSLLADYAQRLGAARDRSYALAREVERSRAVLDATADDPAGDAALHACATQALELLCENLVRLCALTDEASANAEALASLPLTYFSNEAGTAAELDAAVVSLADATSTAETELVELAQVVLDACEAVDEMCRPAQMG</sequence>
<organism evidence="1 2">
    <name type="scientific">Caballeronia sordidicola</name>
    <name type="common">Burkholderia sordidicola</name>
    <dbReference type="NCBI Taxonomy" id="196367"/>
    <lineage>
        <taxon>Bacteria</taxon>
        <taxon>Pseudomonadati</taxon>
        <taxon>Pseudomonadota</taxon>
        <taxon>Betaproteobacteria</taxon>
        <taxon>Burkholderiales</taxon>
        <taxon>Burkholderiaceae</taxon>
        <taxon>Caballeronia</taxon>
    </lineage>
</organism>
<evidence type="ECO:0000313" key="1">
    <source>
        <dbReference type="EMBL" id="SAL35213.1"/>
    </source>
</evidence>
<proteinExistence type="predicted"/>